<feature type="compositionally biased region" description="Polar residues" evidence="3">
    <location>
        <begin position="8"/>
        <end position="17"/>
    </location>
</feature>
<feature type="compositionally biased region" description="Basic and acidic residues" evidence="3">
    <location>
        <begin position="66"/>
        <end position="80"/>
    </location>
</feature>
<feature type="compositionally biased region" description="Basic and acidic residues" evidence="3">
    <location>
        <begin position="40"/>
        <end position="58"/>
    </location>
</feature>
<dbReference type="SMART" id="SM00028">
    <property type="entry name" value="TPR"/>
    <property type="match status" value="3"/>
</dbReference>
<evidence type="ECO:0000256" key="2">
    <source>
        <dbReference type="ARBA" id="ARBA00022803"/>
    </source>
</evidence>
<dbReference type="Pfam" id="PF13181">
    <property type="entry name" value="TPR_8"/>
    <property type="match status" value="1"/>
</dbReference>
<dbReference type="PANTHER" id="PTHR11242">
    <property type="entry name" value="ARYL HYDROCARBON RECEPTOR INTERACTING PROTEIN RELATED"/>
    <property type="match status" value="1"/>
</dbReference>
<feature type="region of interest" description="Disordered" evidence="3">
    <location>
        <begin position="1"/>
        <end position="116"/>
    </location>
</feature>
<reference evidence="4 5" key="1">
    <citation type="journal article" date="2015" name="Sci. Rep.">
        <title>Genome of the facultative scuticociliatosis pathogen Pseudocohnilembus persalinus provides insight into its virulence through horizontal gene transfer.</title>
        <authorList>
            <person name="Xiong J."/>
            <person name="Wang G."/>
            <person name="Cheng J."/>
            <person name="Tian M."/>
            <person name="Pan X."/>
            <person name="Warren A."/>
            <person name="Jiang C."/>
            <person name="Yuan D."/>
            <person name="Miao W."/>
        </authorList>
    </citation>
    <scope>NUCLEOTIDE SEQUENCE [LARGE SCALE GENOMIC DNA]</scope>
    <source>
        <strain evidence="4">36N120E</strain>
    </source>
</reference>
<evidence type="ECO:0000313" key="5">
    <source>
        <dbReference type="Proteomes" id="UP000054937"/>
    </source>
</evidence>
<dbReference type="Proteomes" id="UP000054937">
    <property type="component" value="Unassembled WGS sequence"/>
</dbReference>
<dbReference type="InterPro" id="IPR011990">
    <property type="entry name" value="TPR-like_helical_dom_sf"/>
</dbReference>
<dbReference type="SUPFAM" id="SSF48452">
    <property type="entry name" value="TPR-like"/>
    <property type="match status" value="1"/>
</dbReference>
<dbReference type="PANTHER" id="PTHR11242:SF0">
    <property type="entry name" value="TPR_REGION DOMAIN-CONTAINING PROTEIN"/>
    <property type="match status" value="1"/>
</dbReference>
<keyword evidence="1" id="KW-0677">Repeat</keyword>
<feature type="region of interest" description="Disordered" evidence="3">
    <location>
        <begin position="122"/>
        <end position="141"/>
    </location>
</feature>
<comment type="caution">
    <text evidence="4">The sequence shown here is derived from an EMBL/GenBank/DDBJ whole genome shotgun (WGS) entry which is preliminary data.</text>
</comment>
<organism evidence="4 5">
    <name type="scientific">Pseudocohnilembus persalinus</name>
    <name type="common">Ciliate</name>
    <dbReference type="NCBI Taxonomy" id="266149"/>
    <lineage>
        <taxon>Eukaryota</taxon>
        <taxon>Sar</taxon>
        <taxon>Alveolata</taxon>
        <taxon>Ciliophora</taxon>
        <taxon>Intramacronucleata</taxon>
        <taxon>Oligohymenophorea</taxon>
        <taxon>Scuticociliatia</taxon>
        <taxon>Philasterida</taxon>
        <taxon>Pseudocohnilembidae</taxon>
        <taxon>Pseudocohnilembus</taxon>
    </lineage>
</organism>
<dbReference type="OMA" id="CTKSINC"/>
<protein>
    <submittedName>
        <fullName evidence="4">Uncharacterized protein</fullName>
    </submittedName>
</protein>
<gene>
    <name evidence="4" type="ORF">PPERSA_00975</name>
</gene>
<sequence>MEEDKQTEQIQPQNNTEQPKESQTTENLQEKTQQQQQQPEKQENQDENQDKNNEKQENQDINLSYNKDENQDENKNKQDINQDENQNKQGENQDLNQENQIKQDENSDEDESDLSLNEEDYKQERDYEKGIGGPPPLYIGDEKKMKEKQKLEEEMANFDEDSYQLPPLEIPAHEKQLGSEQFSKKNYQEAAKHYSKALLGLNILIKDDRIADEEKMVWFIENIQVPCNSNLALCYINLKEYQIAIGYADTVVTLDQNNIKGLYRRALCNIHLGNFKEARRDLIKAQTIDPKNSSVINGFEFLKQQQEKQKQKMKNMSKKILGEMDYSKGQVNTLPKEVKEAQEKYRQRQNEELNHKQQQNQQENKNFSAEKLKQAKKIIQENIEENKKDFFYNLRIMLLTPLNIITDLCCKRKIPSQFFQKKKN</sequence>
<feature type="compositionally biased region" description="Acidic residues" evidence="3">
    <location>
        <begin position="106"/>
        <end position="116"/>
    </location>
</feature>
<dbReference type="OrthoDB" id="313235at2759"/>
<dbReference type="InParanoid" id="A0A0V0R967"/>
<dbReference type="AlphaFoldDB" id="A0A0V0R967"/>
<feature type="compositionally biased region" description="Low complexity" evidence="3">
    <location>
        <begin position="24"/>
        <end position="39"/>
    </location>
</feature>
<dbReference type="Gene3D" id="1.25.40.10">
    <property type="entry name" value="Tetratricopeptide repeat domain"/>
    <property type="match status" value="1"/>
</dbReference>
<proteinExistence type="predicted"/>
<accession>A0A0V0R967</accession>
<feature type="region of interest" description="Disordered" evidence="3">
    <location>
        <begin position="337"/>
        <end position="365"/>
    </location>
</feature>
<name>A0A0V0R967_PSEPJ</name>
<dbReference type="InterPro" id="IPR019734">
    <property type="entry name" value="TPR_rpt"/>
</dbReference>
<feature type="compositionally biased region" description="Polar residues" evidence="3">
    <location>
        <begin position="83"/>
        <end position="100"/>
    </location>
</feature>
<feature type="compositionally biased region" description="Basic and acidic residues" evidence="3">
    <location>
        <begin position="337"/>
        <end position="355"/>
    </location>
</feature>
<dbReference type="InterPro" id="IPR039663">
    <property type="entry name" value="AIP/AIPL1/TTC9"/>
</dbReference>
<evidence type="ECO:0000313" key="4">
    <source>
        <dbReference type="EMBL" id="KRX10805.1"/>
    </source>
</evidence>
<feature type="compositionally biased region" description="Low complexity" evidence="3">
    <location>
        <begin position="356"/>
        <end position="365"/>
    </location>
</feature>
<keyword evidence="5" id="KW-1185">Reference proteome</keyword>
<keyword evidence="2" id="KW-0802">TPR repeat</keyword>
<dbReference type="EMBL" id="LDAU01000019">
    <property type="protein sequence ID" value="KRX10805.1"/>
    <property type="molecule type" value="Genomic_DNA"/>
</dbReference>
<evidence type="ECO:0000256" key="3">
    <source>
        <dbReference type="SAM" id="MobiDB-lite"/>
    </source>
</evidence>
<evidence type="ECO:0000256" key="1">
    <source>
        <dbReference type="ARBA" id="ARBA00022737"/>
    </source>
</evidence>